<organism evidence="1 2">
    <name type="scientific">Geotalea uraniireducens</name>
    <dbReference type="NCBI Taxonomy" id="351604"/>
    <lineage>
        <taxon>Bacteria</taxon>
        <taxon>Pseudomonadati</taxon>
        <taxon>Thermodesulfobacteriota</taxon>
        <taxon>Desulfuromonadia</taxon>
        <taxon>Geobacterales</taxon>
        <taxon>Geobacteraceae</taxon>
        <taxon>Geotalea</taxon>
    </lineage>
</organism>
<dbReference type="RefSeq" id="WP_282000176.1">
    <property type="nucleotide sequence ID" value="NZ_AP027151.1"/>
</dbReference>
<proteinExistence type="predicted"/>
<evidence type="ECO:0000313" key="1">
    <source>
        <dbReference type="EMBL" id="BDV44064.1"/>
    </source>
</evidence>
<evidence type="ECO:0000313" key="2">
    <source>
        <dbReference type="Proteomes" id="UP001317705"/>
    </source>
</evidence>
<dbReference type="EMBL" id="AP027151">
    <property type="protein sequence ID" value="BDV44064.1"/>
    <property type="molecule type" value="Genomic_DNA"/>
</dbReference>
<gene>
    <name evidence="1" type="ORF">GURASL_29870</name>
</gene>
<keyword evidence="2" id="KW-1185">Reference proteome</keyword>
<protein>
    <submittedName>
        <fullName evidence="1">Uncharacterized protein</fullName>
    </submittedName>
</protein>
<name>A0ABN6VUP9_9BACT</name>
<reference evidence="1 2" key="1">
    <citation type="submission" date="2022-12" db="EMBL/GenBank/DDBJ databases">
        <title>Polyphasic characterization of Geotalea uranireducens NIT-SL11 newly isolated from a complex of sewage sludge and microbially reduced graphene oxide.</title>
        <authorList>
            <person name="Xie L."/>
            <person name="Yoshida N."/>
            <person name="Meng L."/>
        </authorList>
    </citation>
    <scope>NUCLEOTIDE SEQUENCE [LARGE SCALE GENOMIC DNA]</scope>
    <source>
        <strain evidence="1 2">NIT-SL11</strain>
    </source>
</reference>
<dbReference type="Proteomes" id="UP001317705">
    <property type="component" value="Chromosome"/>
</dbReference>
<sequence>MLEDMHERCGQCRFAYARIDTECWGEQSARRVMCPICGWTKYEEQRWNFALATVTKRSVKRGYGAYRLIPPGGFSGYNAFHEPPSAAVIGHIRELLDNGWLGYLTLWDEERGRPRLLAGSPLQRYEFTDDGPAQD</sequence>
<accession>A0ABN6VUP9</accession>